<reference evidence="5" key="1">
    <citation type="submission" date="2021-10" db="EMBL/GenBank/DDBJ databases">
        <title>Streptomonospora sp. nov., isolated from mangrove soil.</title>
        <authorList>
            <person name="Chen X."/>
            <person name="Ge X."/>
            <person name="Liu W."/>
        </authorList>
    </citation>
    <scope>NUCLEOTIDE SEQUENCE</scope>
    <source>
        <strain evidence="5">S1-112</strain>
    </source>
</reference>
<dbReference type="Pfam" id="PF00080">
    <property type="entry name" value="Sod_Cu"/>
    <property type="match status" value="1"/>
</dbReference>
<dbReference type="SUPFAM" id="SSF49329">
    <property type="entry name" value="Cu,Zn superoxide dismutase-like"/>
    <property type="match status" value="1"/>
</dbReference>
<evidence type="ECO:0000256" key="2">
    <source>
        <dbReference type="SAM" id="MobiDB-lite"/>
    </source>
</evidence>
<dbReference type="AlphaFoldDB" id="A0A9X3NPV3"/>
<protein>
    <submittedName>
        <fullName evidence="5">Superoxide dismutase family protein</fullName>
    </submittedName>
</protein>
<dbReference type="InterPro" id="IPR036423">
    <property type="entry name" value="SOD-like_Cu/Zn_dom_sf"/>
</dbReference>
<dbReference type="Proteomes" id="UP001140076">
    <property type="component" value="Unassembled WGS sequence"/>
</dbReference>
<keyword evidence="6" id="KW-1185">Reference proteome</keyword>
<feature type="chain" id="PRO_5040923039" evidence="3">
    <location>
        <begin position="25"/>
        <end position="208"/>
    </location>
</feature>
<evidence type="ECO:0000256" key="3">
    <source>
        <dbReference type="SAM" id="SignalP"/>
    </source>
</evidence>
<proteinExistence type="inferred from homology"/>
<dbReference type="InterPro" id="IPR001424">
    <property type="entry name" value="SOD_Cu_Zn_dom"/>
</dbReference>
<dbReference type="Gene3D" id="2.60.40.200">
    <property type="entry name" value="Superoxide dismutase, copper/zinc binding domain"/>
    <property type="match status" value="1"/>
</dbReference>
<evidence type="ECO:0000313" key="5">
    <source>
        <dbReference type="EMBL" id="MDA0567010.1"/>
    </source>
</evidence>
<feature type="signal peptide" evidence="3">
    <location>
        <begin position="1"/>
        <end position="24"/>
    </location>
</feature>
<keyword evidence="3" id="KW-0732">Signal</keyword>
<dbReference type="RefSeq" id="WP_270074264.1">
    <property type="nucleotide sequence ID" value="NZ_JAJAQC010000047.1"/>
</dbReference>
<feature type="region of interest" description="Disordered" evidence="2">
    <location>
        <begin position="21"/>
        <end position="52"/>
    </location>
</feature>
<feature type="region of interest" description="Disordered" evidence="2">
    <location>
        <begin position="108"/>
        <end position="148"/>
    </location>
</feature>
<evidence type="ECO:0000256" key="1">
    <source>
        <dbReference type="ARBA" id="ARBA00010457"/>
    </source>
</evidence>
<name>A0A9X3NPV3_9ACTN</name>
<organism evidence="5 6">
    <name type="scientific">Streptomonospora mangrovi</name>
    <dbReference type="NCBI Taxonomy" id="2883123"/>
    <lineage>
        <taxon>Bacteria</taxon>
        <taxon>Bacillati</taxon>
        <taxon>Actinomycetota</taxon>
        <taxon>Actinomycetes</taxon>
        <taxon>Streptosporangiales</taxon>
        <taxon>Nocardiopsidaceae</taxon>
        <taxon>Streptomonospora</taxon>
    </lineage>
</organism>
<accession>A0A9X3NPV3</accession>
<feature type="domain" description="Superoxide dismutase copper/zinc binding" evidence="4">
    <location>
        <begin position="86"/>
        <end position="204"/>
    </location>
</feature>
<comment type="caution">
    <text evidence="5">The sequence shown here is derived from an EMBL/GenBank/DDBJ whole genome shotgun (WGS) entry which is preliminary data.</text>
</comment>
<comment type="similarity">
    <text evidence="1">Belongs to the Cu-Zn superoxide dismutase family.</text>
</comment>
<feature type="compositionally biased region" description="Acidic residues" evidence="2">
    <location>
        <begin position="132"/>
        <end position="148"/>
    </location>
</feature>
<dbReference type="EMBL" id="JAJAQC010000047">
    <property type="protein sequence ID" value="MDA0567010.1"/>
    <property type="molecule type" value="Genomic_DNA"/>
</dbReference>
<dbReference type="PROSITE" id="PS51257">
    <property type="entry name" value="PROKAR_LIPOPROTEIN"/>
    <property type="match status" value="1"/>
</dbReference>
<evidence type="ECO:0000259" key="4">
    <source>
        <dbReference type="Pfam" id="PF00080"/>
    </source>
</evidence>
<dbReference type="GO" id="GO:0006801">
    <property type="term" value="P:superoxide metabolic process"/>
    <property type="evidence" value="ECO:0007669"/>
    <property type="project" value="InterPro"/>
</dbReference>
<dbReference type="GO" id="GO:0046872">
    <property type="term" value="F:metal ion binding"/>
    <property type="evidence" value="ECO:0007669"/>
    <property type="project" value="InterPro"/>
</dbReference>
<sequence>MSVTRTIAGIAVCALLAAGSTACSGDQDGDDQGAADPSPSLDGSPDGGEPDRVSVEAEFAPYSPDAEAVTYDDQAVPEGASVEASATRNGAETEFVLAVNGLEPDREFGAHLHTEPCGENPDDSGPHYQDEPAAEDAANDPEYANDDNEVWLDFTTDAEGTATADTDVDWQVRPGEGNSIVIHEHHTMTEEGHAGEAGDRLACVNFPM</sequence>
<gene>
    <name evidence="5" type="ORF">LG943_22215</name>
</gene>
<evidence type="ECO:0000313" key="6">
    <source>
        <dbReference type="Proteomes" id="UP001140076"/>
    </source>
</evidence>